<organism evidence="2 3">
    <name type="scientific">Jiangella anatolica</name>
    <dbReference type="NCBI Taxonomy" id="2670374"/>
    <lineage>
        <taxon>Bacteria</taxon>
        <taxon>Bacillati</taxon>
        <taxon>Actinomycetota</taxon>
        <taxon>Actinomycetes</taxon>
        <taxon>Jiangellales</taxon>
        <taxon>Jiangellaceae</taxon>
        <taxon>Jiangella</taxon>
    </lineage>
</organism>
<feature type="transmembrane region" description="Helical" evidence="1">
    <location>
        <begin position="161"/>
        <end position="180"/>
    </location>
</feature>
<keyword evidence="3" id="KW-1185">Reference proteome</keyword>
<protein>
    <submittedName>
        <fullName evidence="2">Uncharacterized protein</fullName>
    </submittedName>
</protein>
<dbReference type="AlphaFoldDB" id="A0A2W2CT83"/>
<feature type="transmembrane region" description="Helical" evidence="1">
    <location>
        <begin position="114"/>
        <end position="141"/>
    </location>
</feature>
<comment type="caution">
    <text evidence="2">The sequence shown here is derived from an EMBL/GenBank/DDBJ whole genome shotgun (WGS) entry which is preliminary data.</text>
</comment>
<keyword evidence="1" id="KW-0812">Transmembrane</keyword>
<gene>
    <name evidence="2" type="ORF">C1I92_13110</name>
</gene>
<sequence>MTARTSLRTVDRPFVWRVTGLALVQNYVVGWRLHRPAAAAEPHASADVIVAAAQAHGGHGGTGHIGTGHVDPWVHFLRDSTLAAPVSVAVLLAVCLLTRAILRRTRVADESVQARLAFALGAAGAAALASVPSTAVHGWLFDEELAGVSVGSHYLDVALVTLRYTFAISLLFAAFLGVPWA</sequence>
<name>A0A2W2CT83_9ACTN</name>
<evidence type="ECO:0000256" key="1">
    <source>
        <dbReference type="SAM" id="Phobius"/>
    </source>
</evidence>
<dbReference type="Proteomes" id="UP000248764">
    <property type="component" value="Unassembled WGS sequence"/>
</dbReference>
<feature type="non-terminal residue" evidence="2">
    <location>
        <position position="181"/>
    </location>
</feature>
<evidence type="ECO:0000313" key="3">
    <source>
        <dbReference type="Proteomes" id="UP000248764"/>
    </source>
</evidence>
<accession>A0A2W2CT83</accession>
<proteinExistence type="predicted"/>
<dbReference type="EMBL" id="POTW01000026">
    <property type="protein sequence ID" value="PZF83373.1"/>
    <property type="molecule type" value="Genomic_DNA"/>
</dbReference>
<feature type="transmembrane region" description="Helical" evidence="1">
    <location>
        <begin position="82"/>
        <end position="102"/>
    </location>
</feature>
<evidence type="ECO:0000313" key="2">
    <source>
        <dbReference type="EMBL" id="PZF83373.1"/>
    </source>
</evidence>
<keyword evidence="1" id="KW-0472">Membrane</keyword>
<reference evidence="2 3" key="1">
    <citation type="submission" date="2018-01" db="EMBL/GenBank/DDBJ databases">
        <title>Draft genome sequence of Jiangella sp. GTF31.</title>
        <authorList>
            <person name="Sahin N."/>
            <person name="Ay H."/>
            <person name="Saygin H."/>
        </authorList>
    </citation>
    <scope>NUCLEOTIDE SEQUENCE [LARGE SCALE GENOMIC DNA]</scope>
    <source>
        <strain evidence="2 3">GTF31</strain>
    </source>
</reference>
<keyword evidence="1" id="KW-1133">Transmembrane helix</keyword>
<dbReference type="RefSeq" id="WP_146605121.1">
    <property type="nucleotide sequence ID" value="NZ_POTW01000026.1"/>
</dbReference>